<gene>
    <name evidence="2" type="ORF">CLCOS_09150</name>
    <name evidence="1" type="ORF">WX73_04178</name>
</gene>
<name>A0A166TA65_9CLOT</name>
<reference evidence="2 4" key="2">
    <citation type="journal article" date="2016" name="Front. Microbiol.">
        <title>Industrial Acetogenic Biocatalysts: A Comparative Metabolic and Genomic Analysis.</title>
        <authorList>
            <person name="Bengelsdorf F."/>
            <person name="Poehlein A."/>
            <person name="Sonja S."/>
            <person name="Erz C."/>
            <person name="Hummel T."/>
            <person name="Hoffmeister S."/>
            <person name="Daniel R."/>
            <person name="Durre P."/>
        </authorList>
    </citation>
    <scope>NUCLEOTIDE SEQUENCE [LARGE SCALE GENOMIC DNA]</scope>
    <source>
        <strain evidence="2 4">PTA-10522</strain>
    </source>
</reference>
<dbReference type="PATRIC" id="fig|1705578.3.peg.4291"/>
<dbReference type="EMBL" id="LROR01000034">
    <property type="protein sequence ID" value="OBR96217.1"/>
    <property type="molecule type" value="Genomic_DNA"/>
</dbReference>
<evidence type="ECO:0000313" key="2">
    <source>
        <dbReference type="EMBL" id="OBR96217.1"/>
    </source>
</evidence>
<dbReference type="AlphaFoldDB" id="A0A166TA65"/>
<dbReference type="Proteomes" id="UP000077384">
    <property type="component" value="Unassembled WGS sequence"/>
</dbReference>
<proteinExistence type="predicted"/>
<keyword evidence="4" id="KW-1185">Reference proteome</keyword>
<reference evidence="1 3" key="1">
    <citation type="journal article" date="2015" name="Biotechnol. Bioeng.">
        <title>Genome sequence and phenotypic characterization of Caulobacter segnis.</title>
        <authorList>
            <person name="Patel S."/>
            <person name="Fletcher B."/>
            <person name="Scott D.C."/>
            <person name="Ely B."/>
        </authorList>
    </citation>
    <scope>NUCLEOTIDE SEQUENCE [LARGE SCALE GENOMIC DNA]</scope>
    <source>
        <strain evidence="1 3">PS02</strain>
    </source>
</reference>
<sequence length="124" mass="14243">MDRSIVLPVLGEYYSNILQDHINNITDICKEIKNALNLQECASSYLRHQSNCGKRIKVTSSIIKNIKSKLDISCKSRIYTDEIGEVRNYLIELFSNLDEIHSAISNNNDILLNEYNEIVIKLII</sequence>
<comment type="caution">
    <text evidence="1">The sequence shown here is derived from an EMBL/GenBank/DDBJ whole genome shotgun (WGS) entry which is preliminary data.</text>
</comment>
<dbReference type="Proteomes" id="UP000093694">
    <property type="component" value="Unassembled WGS sequence"/>
</dbReference>
<dbReference type="EMBL" id="LITQ01000012">
    <property type="protein sequence ID" value="OAA93428.1"/>
    <property type="molecule type" value="Genomic_DNA"/>
</dbReference>
<dbReference type="RefSeq" id="WP_063600825.1">
    <property type="nucleotide sequence ID" value="NZ_LITQ01000012.1"/>
</dbReference>
<accession>A0A166TA65</accession>
<protein>
    <submittedName>
        <fullName evidence="1">Uncharacterized protein</fullName>
    </submittedName>
</protein>
<evidence type="ECO:0000313" key="3">
    <source>
        <dbReference type="Proteomes" id="UP000077384"/>
    </source>
</evidence>
<evidence type="ECO:0000313" key="4">
    <source>
        <dbReference type="Proteomes" id="UP000093694"/>
    </source>
</evidence>
<organism evidence="1 3">
    <name type="scientific">Clostridium coskatii</name>
    <dbReference type="NCBI Taxonomy" id="1705578"/>
    <lineage>
        <taxon>Bacteria</taxon>
        <taxon>Bacillati</taxon>
        <taxon>Bacillota</taxon>
        <taxon>Clostridia</taxon>
        <taxon>Eubacteriales</taxon>
        <taxon>Clostridiaceae</taxon>
        <taxon>Clostridium</taxon>
    </lineage>
</organism>
<evidence type="ECO:0000313" key="1">
    <source>
        <dbReference type="EMBL" id="OAA93428.1"/>
    </source>
</evidence>